<sequence length="636" mass="67060">MSPRPVVYGEYPYYRADPDRWGPNLAALADAGIDVVTCYLPWRFHEVAPRRYDFTGAREPQRDLLRLIALAQSAGLGVLLKPGPFIHAEVQLGGLPDRVSPATDPAYTAVLDVAGRPVTSQGLPLPSLSCPRFRAEVRHWLAAVDRQVLARTLAPHGPVVAVQIGNEGIYSDANRPATAHDFAAPVLAAFAQRLRAAGSALAATVRDTRPADWPPPLRAAWAWYGGELLRERYLDLAADLSPETRRVATVNLPLPALDGPAGGAAAWLLRTARLDETGLREGYTAWVGNPARSRAAFASHWFGVRTRRSSNVEDNWGFTWTDPAFARPGNALFQSLLALALGSRSCSVYTACATGHWGPLIDLAPDGVRADGLDPLDYAPPYCPGAPLREDGTAGANLHALHALRDLVRAPHAGLAGARFAADAVLLVPEAVARAEAWPGDSAPAAPALPTVAGLAVDLMERHQFQLDVVTETNAADAGAGVPWLVPVGPAGPDPRLAELIRDHRAAGHPVVLLAGTAGGPPGPLPVFRPDTPDLTPLLRLLPPPRHAHPDTDPAVAFVHVDAAGQPLAVFVFNLGPRPVTVRRTLRGAAVAVEVPPHGAVCLRHTGTGFTPAAVSADPGPATTASGPTTTPKETA</sequence>
<feature type="compositionally biased region" description="Low complexity" evidence="3">
    <location>
        <begin position="619"/>
        <end position="636"/>
    </location>
</feature>
<dbReference type="InterPro" id="IPR031330">
    <property type="entry name" value="Gly_Hdrlase_35_cat"/>
</dbReference>
<feature type="domain" description="Glycoside hydrolase 35 catalytic" evidence="4">
    <location>
        <begin position="6"/>
        <end position="96"/>
    </location>
</feature>
<keyword evidence="5" id="KW-0378">Hydrolase</keyword>
<gene>
    <name evidence="5" type="ORF">AAFH96_32295</name>
</gene>
<keyword evidence="5" id="KW-0326">Glycosidase</keyword>
<keyword evidence="6" id="KW-1185">Reference proteome</keyword>
<dbReference type="RefSeq" id="WP_375736714.1">
    <property type="nucleotide sequence ID" value="NZ_JBCGDC010000164.1"/>
</dbReference>
<evidence type="ECO:0000256" key="1">
    <source>
        <dbReference type="ARBA" id="ARBA00009809"/>
    </source>
</evidence>
<evidence type="ECO:0000256" key="2">
    <source>
        <dbReference type="RuleBase" id="RU003679"/>
    </source>
</evidence>
<evidence type="ECO:0000313" key="5">
    <source>
        <dbReference type="EMBL" id="MFB6397738.1"/>
    </source>
</evidence>
<accession>A0ABV5D0E9</accession>
<dbReference type="SUPFAM" id="SSF51445">
    <property type="entry name" value="(Trans)glycosidases"/>
    <property type="match status" value="1"/>
</dbReference>
<dbReference type="InterPro" id="IPR001944">
    <property type="entry name" value="Glycoside_Hdrlase_35"/>
</dbReference>
<evidence type="ECO:0000259" key="4">
    <source>
        <dbReference type="Pfam" id="PF01301"/>
    </source>
</evidence>
<dbReference type="EC" id="3.2.1.23" evidence="5"/>
<dbReference type="Pfam" id="PF01301">
    <property type="entry name" value="Glyco_hydro_35"/>
    <property type="match status" value="1"/>
</dbReference>
<feature type="region of interest" description="Disordered" evidence="3">
    <location>
        <begin position="613"/>
        <end position="636"/>
    </location>
</feature>
<dbReference type="EMBL" id="JBCGDC010000164">
    <property type="protein sequence ID" value="MFB6397738.1"/>
    <property type="molecule type" value="Genomic_DNA"/>
</dbReference>
<comment type="caution">
    <text evidence="5">The sequence shown here is derived from an EMBL/GenBank/DDBJ whole genome shotgun (WGS) entry which is preliminary data.</text>
</comment>
<name>A0ABV5D0E9_9ACTN</name>
<comment type="similarity">
    <text evidence="1 2">Belongs to the glycosyl hydrolase 35 family.</text>
</comment>
<evidence type="ECO:0000256" key="3">
    <source>
        <dbReference type="SAM" id="MobiDB-lite"/>
    </source>
</evidence>
<dbReference type="Proteomes" id="UP001582793">
    <property type="component" value="Unassembled WGS sequence"/>
</dbReference>
<dbReference type="Gene3D" id="3.20.20.80">
    <property type="entry name" value="Glycosidases"/>
    <property type="match status" value="1"/>
</dbReference>
<dbReference type="InterPro" id="IPR017853">
    <property type="entry name" value="GH"/>
</dbReference>
<organism evidence="5 6">
    <name type="scientific">Polymorphospora lycopeni</name>
    <dbReference type="NCBI Taxonomy" id="3140240"/>
    <lineage>
        <taxon>Bacteria</taxon>
        <taxon>Bacillati</taxon>
        <taxon>Actinomycetota</taxon>
        <taxon>Actinomycetes</taxon>
        <taxon>Micromonosporales</taxon>
        <taxon>Micromonosporaceae</taxon>
        <taxon>Polymorphospora</taxon>
    </lineage>
</organism>
<proteinExistence type="inferred from homology"/>
<dbReference type="PANTHER" id="PTHR23421">
    <property type="entry name" value="BETA-GALACTOSIDASE RELATED"/>
    <property type="match status" value="1"/>
</dbReference>
<evidence type="ECO:0000313" key="6">
    <source>
        <dbReference type="Proteomes" id="UP001582793"/>
    </source>
</evidence>
<protein>
    <submittedName>
        <fullName evidence="5">Beta-galactosidase</fullName>
        <ecNumber evidence="5">3.2.1.23</ecNumber>
    </submittedName>
</protein>
<reference evidence="5 6" key="1">
    <citation type="submission" date="2024-04" db="EMBL/GenBank/DDBJ databases">
        <title>Polymorphospora sp. isolated from Baiyangdian Lake in Xiong'an New Area.</title>
        <authorList>
            <person name="Zhang X."/>
            <person name="Liu J."/>
        </authorList>
    </citation>
    <scope>NUCLEOTIDE SEQUENCE [LARGE SCALE GENOMIC DNA]</scope>
    <source>
        <strain evidence="5 6">2-325</strain>
    </source>
</reference>
<dbReference type="GO" id="GO:0004565">
    <property type="term" value="F:beta-galactosidase activity"/>
    <property type="evidence" value="ECO:0007669"/>
    <property type="project" value="UniProtKB-EC"/>
</dbReference>